<dbReference type="RefSeq" id="WP_283244911.1">
    <property type="nucleotide sequence ID" value="NZ_JACRSR010000001.1"/>
</dbReference>
<dbReference type="GO" id="GO:0061504">
    <property type="term" value="P:cyclic threonylcarbamoyladenosine biosynthetic process"/>
    <property type="evidence" value="ECO:0007669"/>
    <property type="project" value="TreeGrafter"/>
</dbReference>
<dbReference type="InterPro" id="IPR000594">
    <property type="entry name" value="ThiF_NAD_FAD-bd"/>
</dbReference>
<proteinExistence type="predicted"/>
<dbReference type="InterPro" id="IPR045886">
    <property type="entry name" value="ThiF/MoeB/HesA"/>
</dbReference>
<dbReference type="GO" id="GO:0008641">
    <property type="term" value="F:ubiquitin-like modifier activating enzyme activity"/>
    <property type="evidence" value="ECO:0007669"/>
    <property type="project" value="InterPro"/>
</dbReference>
<sequence length="232" mass="24770">MESLIGPAKAERLYNAHVMILGLGGVGGMVLEALARCGIGHFTLIDGDTLDESNLNRQILATADQLGKPKVEAGRARVFAINPEARVTAVEEDYSPYNGGRLLASKPDYVVDAIDTMSAKLDLAERCGGMGIPLIASMGTGNKLDPSGFAVMDIFETKVDPVARVMRRELKKRGIGHLKVVCSMEEPRMPEIPVMDPIRRCVPASIAFVPPAAGLVLAGEVVRDLMEGQSDG</sequence>
<evidence type="ECO:0000313" key="2">
    <source>
        <dbReference type="EMBL" id="MBC8531085.1"/>
    </source>
</evidence>
<accession>A0A926D2A0</accession>
<dbReference type="Pfam" id="PF00899">
    <property type="entry name" value="ThiF"/>
    <property type="match status" value="1"/>
</dbReference>
<comment type="caution">
    <text evidence="2">The sequence shown here is derived from an EMBL/GenBank/DDBJ whole genome shotgun (WGS) entry which is preliminary data.</text>
</comment>
<dbReference type="InterPro" id="IPR035985">
    <property type="entry name" value="Ubiquitin-activating_enz"/>
</dbReference>
<dbReference type="PANTHER" id="PTHR43267:SF1">
    <property type="entry name" value="TRNA THREONYLCARBAMOYLADENOSINE DEHYDRATASE"/>
    <property type="match status" value="1"/>
</dbReference>
<dbReference type="CDD" id="cd00755">
    <property type="entry name" value="YgdL_like"/>
    <property type="match status" value="1"/>
</dbReference>
<evidence type="ECO:0000259" key="1">
    <source>
        <dbReference type="Pfam" id="PF00899"/>
    </source>
</evidence>
<keyword evidence="3" id="KW-1185">Reference proteome</keyword>
<protein>
    <submittedName>
        <fullName evidence="2">tRNA threonylcarbamoyladenosine dehydratase</fullName>
    </submittedName>
</protein>
<dbReference type="PANTHER" id="PTHR43267">
    <property type="entry name" value="TRNA THREONYLCARBAMOYLADENOSINE DEHYDRATASE"/>
    <property type="match status" value="1"/>
</dbReference>
<feature type="domain" description="THIF-type NAD/FAD binding fold" evidence="1">
    <location>
        <begin position="4"/>
        <end position="164"/>
    </location>
</feature>
<dbReference type="GO" id="GO:0061503">
    <property type="term" value="F:tRNA threonylcarbamoyladenosine dehydratase"/>
    <property type="evidence" value="ECO:0007669"/>
    <property type="project" value="TreeGrafter"/>
</dbReference>
<dbReference type="EMBL" id="JACRSR010000001">
    <property type="protein sequence ID" value="MBC8531085.1"/>
    <property type="molecule type" value="Genomic_DNA"/>
</dbReference>
<gene>
    <name evidence="2" type="ORF">H8696_04395</name>
</gene>
<dbReference type="SUPFAM" id="SSF69572">
    <property type="entry name" value="Activating enzymes of the ubiquitin-like proteins"/>
    <property type="match status" value="1"/>
</dbReference>
<dbReference type="Proteomes" id="UP000623172">
    <property type="component" value="Unassembled WGS sequence"/>
</dbReference>
<reference evidence="2" key="1">
    <citation type="submission" date="2020-08" db="EMBL/GenBank/DDBJ databases">
        <title>Genome public.</title>
        <authorList>
            <person name="Liu C."/>
            <person name="Sun Q."/>
        </authorList>
    </citation>
    <scope>NUCLEOTIDE SEQUENCE</scope>
    <source>
        <strain evidence="2">NSJ-53</strain>
    </source>
</reference>
<dbReference type="Gene3D" id="3.40.50.720">
    <property type="entry name" value="NAD(P)-binding Rossmann-like Domain"/>
    <property type="match status" value="1"/>
</dbReference>
<dbReference type="AlphaFoldDB" id="A0A926D2A0"/>
<organism evidence="2 3">
    <name type="scientific">Gehongia tenuis</name>
    <dbReference type="NCBI Taxonomy" id="2763655"/>
    <lineage>
        <taxon>Bacteria</taxon>
        <taxon>Bacillati</taxon>
        <taxon>Bacillota</taxon>
        <taxon>Clostridia</taxon>
        <taxon>Christensenellales</taxon>
        <taxon>Christensenellaceae</taxon>
        <taxon>Gehongia</taxon>
    </lineage>
</organism>
<evidence type="ECO:0000313" key="3">
    <source>
        <dbReference type="Proteomes" id="UP000623172"/>
    </source>
</evidence>
<name>A0A926D2A0_9FIRM</name>